<dbReference type="OrthoDB" id="1191296at2"/>
<protein>
    <recommendedName>
        <fullName evidence="3">YD repeat-containing protein</fullName>
    </recommendedName>
</protein>
<sequence>MKKVIYLLLIISNTIFSQNQEIKSKDDIKTPSNHDSGVDLGSSLNSSTGKIKETLDIASIACRSVNYNISFNYDGTNVFKQAQYQNRYFPTSILGVGWNMGVPKIIADTKQTASRDDDTFYLNGVELICVQRPSVPNSPILTEGPRIWEFKAKKNLPYIIKYYESNIVYDLSNYYTTVLDYWLVIDEKGKTYIYGNTDNTRENVIAWDNWIGDSKEINGASTHTTTWNLSILKDQWNNELEFSYLKTEQRVNTTGPTHTEASYLKQITSKTGEKIVLNYTLKNPVEYYEPHTEMVEPDAYQERYEKYFLNSVVCYNSNNQIVTNTVLDYKLESASNLENTKRYLTEVTKKSVFDSSLGSQKYEYYTSGIFAGGLKTKTNPKGGAITYTYEQKLLFNNNNNTIGGNSLNNPFNSTLFAKYQSDNYKLDLYTNGTSINNFGNRDTPMVPFLIDRYDWNGRAWIKSKFYFPENIRLINPTASTGNFILDNVKFVFGDDFYAALIYDRNTKKGSLYLFHKLSDGTWSTITKTNLNTGGKNNDDFTEDPVLLSTENFIAIGNNKSGELYTYTWNNSSWNEKLISQNSGTYYYEAKNNFIISVNSVTGIDMPTIDVPSNQSHYDRYYFHYLNAEKNWQTKSWTNYATYHIGDISSKSAIYASNSICTLVAGDNPEFLMRWDSNYNLNRVDNVLGAYDDNYPFLSIGNNIFSGLKIGGRSKLFRAVAISGAKNFVTDLNIETTQGFGENKLLGLRWINNSYAHDFRRFNPNTSSWMATDLPMINKSFNYHYISGYAFAQDLFISGQTIYGTYNQGYSAISQITNYDYPSFCFSGGDYIFGSFWSIGTNNNVGEAKYFYIDKINGQLQSVLLQTVPSQLHMPNRQGQQFGGQFPFFTRKNLNGIKLIDNKINNNIYDIVISQIKSDNGLGSITYTNYSYTDSNTLFDDSTIIYGKVTDEEKGSGSSSNGKTIKYFNKGDLDLTRTGQLMKEEYYDKLGNLLKEINYLYEKKLNSIYNSINSSNPIYTFDVWNKKSTEEKVFFQSGNNVLTSNTDFKYDENGNLIQTCRMNSLGENECSNITYSENIYPFLKEKNFIGFMNKKITEINDNIVAVEKINWIQNGNYCYIKENLSGTNETTLRVNNQIEVVDNYGNVVETSNGKGLSNCVLMGYNYRFPIATINNSKYNDVISALSVNYSDLQNMTGNNLKTELLKLYNVLPNTSSLSLKIYDENGNVILSIDNRKNETNYVYDEFNRVKYVTNKYGKIIINKNYHIAK</sequence>
<proteinExistence type="predicted"/>
<dbReference type="STRING" id="1492738.FEM21_22070"/>
<reference evidence="1 2" key="1">
    <citation type="submission" date="2014-05" db="EMBL/GenBank/DDBJ databases">
        <title>Genome Sequence of Flavobacterium sp. EM1321.</title>
        <authorList>
            <person name="Shin S.-K."/>
            <person name="Yi H."/>
        </authorList>
    </citation>
    <scope>NUCLEOTIDE SEQUENCE [LARGE SCALE GENOMIC DNA]</scope>
    <source>
        <strain evidence="1 2">EM1321</strain>
    </source>
</reference>
<comment type="caution">
    <text evidence="1">The sequence shown here is derived from an EMBL/GenBank/DDBJ whole genome shotgun (WGS) entry which is preliminary data.</text>
</comment>
<evidence type="ECO:0000313" key="2">
    <source>
        <dbReference type="Proteomes" id="UP000027064"/>
    </source>
</evidence>
<organism evidence="1 2">
    <name type="scientific">Flavobacterium seoulense</name>
    <dbReference type="NCBI Taxonomy" id="1492738"/>
    <lineage>
        <taxon>Bacteria</taxon>
        <taxon>Pseudomonadati</taxon>
        <taxon>Bacteroidota</taxon>
        <taxon>Flavobacteriia</taxon>
        <taxon>Flavobacteriales</taxon>
        <taxon>Flavobacteriaceae</taxon>
        <taxon>Flavobacterium</taxon>
    </lineage>
</organism>
<keyword evidence="2" id="KW-1185">Reference proteome</keyword>
<evidence type="ECO:0008006" key="3">
    <source>
        <dbReference type="Google" id="ProtNLM"/>
    </source>
</evidence>
<dbReference type="AlphaFoldDB" id="A0A066WQ44"/>
<dbReference type="Proteomes" id="UP000027064">
    <property type="component" value="Unassembled WGS sequence"/>
</dbReference>
<dbReference type="RefSeq" id="WP_035660372.1">
    <property type="nucleotide sequence ID" value="NZ_JNCA01000020.1"/>
</dbReference>
<dbReference type="EMBL" id="JNCA01000020">
    <property type="protein sequence ID" value="KDN54693.1"/>
    <property type="molecule type" value="Genomic_DNA"/>
</dbReference>
<evidence type="ECO:0000313" key="1">
    <source>
        <dbReference type="EMBL" id="KDN54693.1"/>
    </source>
</evidence>
<gene>
    <name evidence="1" type="ORF">FEM21_22070</name>
</gene>
<name>A0A066WQ44_9FLAO</name>
<dbReference type="PATRIC" id="fig|1492738.3.peg.2195"/>
<accession>A0A066WQ44</accession>
<dbReference type="eggNOG" id="COG3209">
    <property type="taxonomic scope" value="Bacteria"/>
</dbReference>